<dbReference type="GO" id="GO:0006622">
    <property type="term" value="P:protein targeting to lysosome"/>
    <property type="evidence" value="ECO:0007669"/>
    <property type="project" value="TreeGrafter"/>
</dbReference>
<feature type="domain" description="PX" evidence="5">
    <location>
        <begin position="14"/>
        <end position="126"/>
    </location>
</feature>
<dbReference type="InterPro" id="IPR001245">
    <property type="entry name" value="Ser-Thr/Tyr_kinase_cat_dom"/>
</dbReference>
<dbReference type="Gene3D" id="1.10.510.10">
    <property type="entry name" value="Transferase(Phosphotransferase) domain 1"/>
    <property type="match status" value="1"/>
</dbReference>
<dbReference type="GO" id="GO:0004672">
    <property type="term" value="F:protein kinase activity"/>
    <property type="evidence" value="ECO:0007669"/>
    <property type="project" value="InterPro"/>
</dbReference>
<proteinExistence type="predicted"/>
<dbReference type="InterPro" id="IPR001683">
    <property type="entry name" value="PX_dom"/>
</dbReference>
<dbReference type="InterPro" id="IPR000719">
    <property type="entry name" value="Prot_kinase_dom"/>
</dbReference>
<evidence type="ECO:0008006" key="9">
    <source>
        <dbReference type="Google" id="ProtNLM"/>
    </source>
</evidence>
<evidence type="ECO:0000256" key="1">
    <source>
        <dbReference type="ARBA" id="ARBA00004496"/>
    </source>
</evidence>
<feature type="compositionally biased region" description="Low complexity" evidence="3">
    <location>
        <begin position="511"/>
        <end position="523"/>
    </location>
</feature>
<comment type="subcellular location">
    <subcellularLocation>
        <location evidence="1">Cytoplasm</location>
    </subcellularLocation>
</comment>
<feature type="region of interest" description="Disordered" evidence="3">
    <location>
        <begin position="461"/>
        <end position="543"/>
    </location>
</feature>
<accession>A0A9P0EVN0</accession>
<keyword evidence="2" id="KW-0963">Cytoplasm</keyword>
<dbReference type="Proteomes" id="UP001152759">
    <property type="component" value="Chromosome 1"/>
</dbReference>
<reference evidence="7" key="1">
    <citation type="submission" date="2021-12" db="EMBL/GenBank/DDBJ databases">
        <authorList>
            <person name="King R."/>
        </authorList>
    </citation>
    <scope>NUCLEOTIDE SEQUENCE</scope>
</reference>
<dbReference type="Pfam" id="PF07714">
    <property type="entry name" value="PK_Tyr_Ser-Thr"/>
    <property type="match status" value="1"/>
</dbReference>
<dbReference type="Gene3D" id="3.30.1520.10">
    <property type="entry name" value="Phox-like domain"/>
    <property type="match status" value="1"/>
</dbReference>
<dbReference type="InterPro" id="IPR036871">
    <property type="entry name" value="PX_dom_sf"/>
</dbReference>
<evidence type="ECO:0000259" key="4">
    <source>
        <dbReference type="PROSITE" id="PS50011"/>
    </source>
</evidence>
<dbReference type="KEGG" id="btab:109039396"/>
<feature type="compositionally biased region" description="Polar residues" evidence="3">
    <location>
        <begin position="534"/>
        <end position="543"/>
    </location>
</feature>
<organism evidence="7 8">
    <name type="scientific">Bemisia tabaci</name>
    <name type="common">Sweetpotato whitefly</name>
    <name type="synonym">Aleurodes tabaci</name>
    <dbReference type="NCBI Taxonomy" id="7038"/>
    <lineage>
        <taxon>Eukaryota</taxon>
        <taxon>Metazoa</taxon>
        <taxon>Ecdysozoa</taxon>
        <taxon>Arthropoda</taxon>
        <taxon>Hexapoda</taxon>
        <taxon>Insecta</taxon>
        <taxon>Pterygota</taxon>
        <taxon>Neoptera</taxon>
        <taxon>Paraneoptera</taxon>
        <taxon>Hemiptera</taxon>
        <taxon>Sternorrhyncha</taxon>
        <taxon>Aleyrodoidea</taxon>
        <taxon>Aleyrodidae</taxon>
        <taxon>Aleyrodinae</taxon>
        <taxon>Bemisia</taxon>
    </lineage>
</organism>
<evidence type="ECO:0000259" key="5">
    <source>
        <dbReference type="PROSITE" id="PS50195"/>
    </source>
</evidence>
<dbReference type="PROSITE" id="PS51082">
    <property type="entry name" value="WH2"/>
    <property type="match status" value="1"/>
</dbReference>
<dbReference type="GO" id="GO:0003779">
    <property type="term" value="F:actin binding"/>
    <property type="evidence" value="ECO:0007669"/>
    <property type="project" value="InterPro"/>
</dbReference>
<dbReference type="PANTHER" id="PTHR22999">
    <property type="entry name" value="PX SERINE/THREONINE KINASE PXK"/>
    <property type="match status" value="1"/>
</dbReference>
<keyword evidence="8" id="KW-1185">Reference proteome</keyword>
<dbReference type="PROSITE" id="PS50195">
    <property type="entry name" value="PX"/>
    <property type="match status" value="1"/>
</dbReference>
<dbReference type="GO" id="GO:0008333">
    <property type="term" value="P:endosome to lysosome transport"/>
    <property type="evidence" value="ECO:0007669"/>
    <property type="project" value="TreeGrafter"/>
</dbReference>
<dbReference type="InterPro" id="IPR011009">
    <property type="entry name" value="Kinase-like_dom_sf"/>
</dbReference>
<evidence type="ECO:0000313" key="8">
    <source>
        <dbReference type="Proteomes" id="UP001152759"/>
    </source>
</evidence>
<dbReference type="SMART" id="SM00312">
    <property type="entry name" value="PX"/>
    <property type="match status" value="1"/>
</dbReference>
<dbReference type="GO" id="GO:0043271">
    <property type="term" value="P:negative regulation of monoatomic ion transport"/>
    <property type="evidence" value="ECO:0007669"/>
    <property type="project" value="TreeGrafter"/>
</dbReference>
<evidence type="ECO:0000256" key="3">
    <source>
        <dbReference type="SAM" id="MobiDB-lite"/>
    </source>
</evidence>
<dbReference type="SUPFAM" id="SSF56112">
    <property type="entry name" value="Protein kinase-like (PK-like)"/>
    <property type="match status" value="1"/>
</dbReference>
<dbReference type="PANTHER" id="PTHR22999:SF40">
    <property type="entry name" value="PX DOMAIN-CONTAINING PROTEIN KINASE-LIKE PROTEIN"/>
    <property type="match status" value="1"/>
</dbReference>
<feature type="domain" description="WH2" evidence="6">
    <location>
        <begin position="539"/>
        <end position="558"/>
    </location>
</feature>
<feature type="domain" description="Protein kinase" evidence="4">
    <location>
        <begin position="149"/>
        <end position="399"/>
    </location>
</feature>
<dbReference type="GO" id="GO:0035091">
    <property type="term" value="F:phosphatidylinositol binding"/>
    <property type="evidence" value="ECO:0007669"/>
    <property type="project" value="InterPro"/>
</dbReference>
<evidence type="ECO:0000259" key="6">
    <source>
        <dbReference type="PROSITE" id="PS51082"/>
    </source>
</evidence>
<evidence type="ECO:0000313" key="7">
    <source>
        <dbReference type="EMBL" id="CAH0380646.1"/>
    </source>
</evidence>
<feature type="compositionally biased region" description="Polar residues" evidence="3">
    <location>
        <begin position="486"/>
        <end position="510"/>
    </location>
</feature>
<protein>
    <recommendedName>
        <fullName evidence="9">PX domain-containing protein kinase-like protein</fullName>
    </recommendedName>
</protein>
<dbReference type="GO" id="GO:0005524">
    <property type="term" value="F:ATP binding"/>
    <property type="evidence" value="ECO:0007669"/>
    <property type="project" value="InterPro"/>
</dbReference>
<evidence type="ECO:0000256" key="2">
    <source>
        <dbReference type="ARBA" id="ARBA00022490"/>
    </source>
</evidence>
<name>A0A9P0EVN0_BEMTA</name>
<gene>
    <name evidence="7" type="ORF">BEMITA_LOCUS377</name>
</gene>
<dbReference type="GO" id="GO:0005769">
    <property type="term" value="C:early endosome"/>
    <property type="evidence" value="ECO:0007669"/>
    <property type="project" value="TreeGrafter"/>
</dbReference>
<dbReference type="PROSITE" id="PS50011">
    <property type="entry name" value="PROTEIN_KINASE_DOM"/>
    <property type="match status" value="1"/>
</dbReference>
<dbReference type="GO" id="GO:0005770">
    <property type="term" value="C:late endosome"/>
    <property type="evidence" value="ECO:0007669"/>
    <property type="project" value="TreeGrafter"/>
</dbReference>
<dbReference type="AlphaFoldDB" id="A0A9P0EVN0"/>
<dbReference type="InterPro" id="IPR003124">
    <property type="entry name" value="WH2_dom"/>
</dbReference>
<dbReference type="SUPFAM" id="SSF64268">
    <property type="entry name" value="PX domain"/>
    <property type="match status" value="1"/>
</dbReference>
<dbReference type="GO" id="GO:0045022">
    <property type="term" value="P:early endosome to late endosome transport"/>
    <property type="evidence" value="ECO:0007669"/>
    <property type="project" value="TreeGrafter"/>
</dbReference>
<dbReference type="EMBL" id="OU963862">
    <property type="protein sequence ID" value="CAH0380646.1"/>
    <property type="molecule type" value="Genomic_DNA"/>
</dbReference>
<feature type="compositionally biased region" description="Pro residues" evidence="3">
    <location>
        <begin position="524"/>
        <end position="533"/>
    </location>
</feature>
<sequence length="561" mass="64106">MAIFEQKHLKKDIIDDTHSLSCTIINAQLTQGHIDYTLRVLRSKFEDKVWHVTKRYSDFDSLYNALQISGLKFQFPPKKYFGNLNPEFVAERQVGLQSFLDTVLMNPILSLSLPVRRFLNPETYSIPFQEQAMTKVSMILRGERDYEIVKPLDDIGWRIRKQYVHIRNRNSSISKQDFILAWIEFGPDKYLTDKELQSSLKCLMDLQHPFIEPTLLAVCNESGGLVIRRYNPPGSLRDILYGSSPNQPFLKKYCNPKERKPLPPNTVANYATQILHALKFLRDKKLPFGHLHTSNILVENNRVKLTDIENSLFGVSNYYRPYISQLRKVNTMEAVDVYCFAHTLYEMSTGSPLQQSTCDELPANCPSMFRPVLELILSSEACRKTGLPTLDYLLDHPLFSHNSFIPVTEPKPHFKVSSHLKEAFRKLSLQIEKRLGEEQKKIRYQKKLYLMQEQLIVEENNRQKEKKKQRSKKHSESIANGKSERCSSPNSVATSAGTVTPPSGASSSHFTPPSASDLASSLSTPPPPPPPPFQSNGNSRSELLNSICNFKKSELKKTKPT</sequence>
<dbReference type="GO" id="GO:0005886">
    <property type="term" value="C:plasma membrane"/>
    <property type="evidence" value="ECO:0007669"/>
    <property type="project" value="TreeGrafter"/>
</dbReference>
<feature type="compositionally biased region" description="Basic residues" evidence="3">
    <location>
        <begin position="464"/>
        <end position="473"/>
    </location>
</feature>
<dbReference type="Pfam" id="PF00787">
    <property type="entry name" value="PX"/>
    <property type="match status" value="1"/>
</dbReference>
<dbReference type="InterPro" id="IPR051837">
    <property type="entry name" value="SortingNexin/PXDomain-PKLike"/>
</dbReference>